<dbReference type="AlphaFoldDB" id="A0AAU9JSL3"/>
<protein>
    <submittedName>
        <fullName evidence="1">Uncharacterized protein</fullName>
    </submittedName>
</protein>
<keyword evidence="2" id="KW-1185">Reference proteome</keyword>
<evidence type="ECO:0000313" key="2">
    <source>
        <dbReference type="Proteomes" id="UP001162131"/>
    </source>
</evidence>
<name>A0AAU9JSL3_9CILI</name>
<evidence type="ECO:0000313" key="1">
    <source>
        <dbReference type="EMBL" id="CAG9327915.1"/>
    </source>
</evidence>
<proteinExistence type="predicted"/>
<gene>
    <name evidence="1" type="ORF">BSTOLATCC_MIC44535</name>
</gene>
<organism evidence="1 2">
    <name type="scientific">Blepharisma stoltei</name>
    <dbReference type="NCBI Taxonomy" id="1481888"/>
    <lineage>
        <taxon>Eukaryota</taxon>
        <taxon>Sar</taxon>
        <taxon>Alveolata</taxon>
        <taxon>Ciliophora</taxon>
        <taxon>Postciliodesmatophora</taxon>
        <taxon>Heterotrichea</taxon>
        <taxon>Heterotrichida</taxon>
        <taxon>Blepharismidae</taxon>
        <taxon>Blepharisma</taxon>
    </lineage>
</organism>
<dbReference type="Proteomes" id="UP001162131">
    <property type="component" value="Unassembled WGS sequence"/>
</dbReference>
<accession>A0AAU9JSL3</accession>
<comment type="caution">
    <text evidence="1">The sequence shown here is derived from an EMBL/GenBank/DDBJ whole genome shotgun (WGS) entry which is preliminary data.</text>
</comment>
<sequence>MKMQELKMPLIKALENIERINQVDLINKIYSIKKISKVNPYPFEMLLSLDPESARKKLNEFWCSFNYWDFEFNKNDRIDTVENNEIVYFFKYCFIFISETYF</sequence>
<dbReference type="EMBL" id="CAJZBQ010000044">
    <property type="protein sequence ID" value="CAG9327915.1"/>
    <property type="molecule type" value="Genomic_DNA"/>
</dbReference>
<reference evidence="1" key="1">
    <citation type="submission" date="2021-09" db="EMBL/GenBank/DDBJ databases">
        <authorList>
            <consortium name="AG Swart"/>
            <person name="Singh M."/>
            <person name="Singh A."/>
            <person name="Seah K."/>
            <person name="Emmerich C."/>
        </authorList>
    </citation>
    <scope>NUCLEOTIDE SEQUENCE</scope>
    <source>
        <strain evidence="1">ATCC30299</strain>
    </source>
</reference>